<name>A0AAX3ZXU6_9CAUD</name>
<organism evidence="2 3">
    <name type="scientific">Roseobacter phage CRP-804</name>
    <dbReference type="NCBI Taxonomy" id="3072850"/>
    <lineage>
        <taxon>Viruses</taxon>
        <taxon>Duplodnaviria</taxon>
        <taxon>Heunggongvirae</taxon>
        <taxon>Uroviricota</taxon>
        <taxon>Caudoviricetes</taxon>
        <taxon>Autographivirales</taxon>
        <taxon>Autographivirales incertae sedis</taxon>
        <taxon>Triteiavirus</taxon>
        <taxon>Triteiavirus CRP804</taxon>
    </lineage>
</organism>
<accession>A0AAX3ZXU6</accession>
<protein>
    <submittedName>
        <fullName evidence="2">Capsid protein</fullName>
    </submittedName>
</protein>
<evidence type="ECO:0000313" key="2">
    <source>
        <dbReference type="EMBL" id="WMM94906.1"/>
    </source>
</evidence>
<gene>
    <name evidence="2" type="ORF">CRP804_gp28</name>
</gene>
<dbReference type="Pfam" id="PF21703">
    <property type="entry name" value="Gp10A-like"/>
    <property type="match status" value="1"/>
</dbReference>
<dbReference type="Proteomes" id="UP001301871">
    <property type="component" value="Segment"/>
</dbReference>
<feature type="domain" description="Capsid Gp10A/Gp10B-like" evidence="1">
    <location>
        <begin position="60"/>
        <end position="314"/>
    </location>
</feature>
<evidence type="ECO:0000259" key="1">
    <source>
        <dbReference type="Pfam" id="PF21703"/>
    </source>
</evidence>
<dbReference type="InterPro" id="IPR049301">
    <property type="entry name" value="Capsid_Gp10A/Gp10B-like_dom"/>
</dbReference>
<reference evidence="2 3" key="1">
    <citation type="submission" date="2023-08" db="EMBL/GenBank/DDBJ databases">
        <authorList>
            <person name="Du S."/>
            <person name="Wu Z."/>
            <person name="Wu Y."/>
            <person name="Yang M."/>
            <person name="Shao J."/>
            <person name="Liu H."/>
            <person name="Zhao Y."/>
            <person name="Zhang Z."/>
        </authorList>
    </citation>
    <scope>NUCLEOTIDE SEQUENCE [LARGE SCALE GENOMIC DNA]</scope>
</reference>
<evidence type="ECO:0000313" key="3">
    <source>
        <dbReference type="Proteomes" id="UP001301871"/>
    </source>
</evidence>
<keyword evidence="3" id="KW-1185">Reference proteome</keyword>
<proteinExistence type="predicted"/>
<dbReference type="EMBL" id="OR420734">
    <property type="protein sequence ID" value="WMM94906.1"/>
    <property type="molecule type" value="Genomic_DNA"/>
</dbReference>
<sequence length="319" mass="33973">MANATPSRLGQANLTGDTNALFLKVFSGEVMSTFNAATVMKEKTRIRSIQNGKSATFAGIGKTVAEYHTAGNEILGNSVKHDEKVITIDDLLIAHTFIASIDEAKNHYDVRAEYSKQMGQALAQTYDRNLLSMAVKAARDPSGLGAGVADQGSAVSVALGSTTPNTAAIVSGLYDAAATLDEKNVPMEDRFVIVSPSTYYALVQDDKLINRDFGANGSYSDGSILRVAGLQIVKSNNVSVNHTAATATFPDFNAKYAVDASDTTALVIQRQALGTVQLMDMATEMEYDIRRQGTLAVSKMAVGHGVLRPECIIELRAAV</sequence>